<dbReference type="EMBL" id="CP001342">
    <property type="protein sequence ID" value="ACL42413.1"/>
    <property type="molecule type" value="Genomic_DNA"/>
</dbReference>
<gene>
    <name evidence="2" type="ordered locus">Achl_4462</name>
</gene>
<organism evidence="2 3">
    <name type="scientific">Pseudarthrobacter chlorophenolicus (strain ATCC 700700 / DSM 12829 / CIP 107037 / JCM 12360 / KCTC 9906 / NCIMB 13794 / A6)</name>
    <name type="common">Arthrobacter chlorophenolicus</name>
    <dbReference type="NCBI Taxonomy" id="452863"/>
    <lineage>
        <taxon>Bacteria</taxon>
        <taxon>Bacillati</taxon>
        <taxon>Actinomycetota</taxon>
        <taxon>Actinomycetes</taxon>
        <taxon>Micrococcales</taxon>
        <taxon>Micrococcaceae</taxon>
        <taxon>Pseudarthrobacter</taxon>
    </lineage>
</organism>
<protein>
    <submittedName>
        <fullName evidence="2">Uncharacterized protein</fullName>
    </submittedName>
</protein>
<keyword evidence="1" id="KW-0812">Transmembrane</keyword>
<proteinExistence type="predicted"/>
<keyword evidence="1" id="KW-1133">Transmembrane helix</keyword>
<evidence type="ECO:0000313" key="2">
    <source>
        <dbReference type="EMBL" id="ACL42413.1"/>
    </source>
</evidence>
<keyword evidence="2" id="KW-0614">Plasmid</keyword>
<dbReference type="KEGG" id="ach:Achl_4462"/>
<accession>B8HJ16</accession>
<evidence type="ECO:0000256" key="1">
    <source>
        <dbReference type="SAM" id="Phobius"/>
    </source>
</evidence>
<keyword evidence="3" id="KW-1185">Reference proteome</keyword>
<sequence>MAIAPLVPKRKLTADAFRNEHGAFDLPSILVGVVVVGILTAGVLATIFGVIPFAQDKGAEQDLDSVRTAQGVSKAKDGRFDTSTVLAGHRYLNMPENVGAVTDGPGSCYVAAARSGSGKTFIASSAAPSPVQLTEAPANTCVPVEQLKQLVGQIGGTWPGGDTPSSALTYTALTASDANPSNAVATEMIAYMNLELGLDSSPETLSLAQSDYATWDAYEASPAYQAEQAAVTPAVYHQYYEMWQSLKAENPDVTATWTAWRDAQNVFWASPEAATKAAQKTMIDAQRAFYMSLLSKPSTALPELVAAPSFASDFGDRTIAAGTQRMTFTVAAPAGTDVSVLGPGQEFFGEAWTKNGTNAYGVVSASGEDNGFHYWSIEVDTWENSTLRGQDMNVFVGVRINGIVHYKMFKVTVAP</sequence>
<geneLocation type="plasmid" evidence="2 3">
    <name>pACHL01</name>
</geneLocation>
<dbReference type="AlphaFoldDB" id="B8HJ16"/>
<keyword evidence="1" id="KW-0472">Membrane</keyword>
<dbReference type="HOGENOM" id="CLU_661641_0_0_11"/>
<reference evidence="2" key="1">
    <citation type="submission" date="2009-01" db="EMBL/GenBank/DDBJ databases">
        <title>Complete sequence of plasmid1 of Arthrobacter chlorophenolicus A6.</title>
        <authorList>
            <consortium name="US DOE Joint Genome Institute"/>
            <person name="Lucas S."/>
            <person name="Copeland A."/>
            <person name="Lapidus A."/>
            <person name="Glavina del Rio T."/>
            <person name="Tice H."/>
            <person name="Bruce D."/>
            <person name="Goodwin L."/>
            <person name="Pitluck S."/>
            <person name="Goltsman E."/>
            <person name="Clum A."/>
            <person name="Larimer F."/>
            <person name="Land M."/>
            <person name="Hauser L."/>
            <person name="Kyrpides N."/>
            <person name="Mikhailova N."/>
            <person name="Jansson J."/>
            <person name="Richardson P."/>
        </authorList>
    </citation>
    <scope>NUCLEOTIDE SEQUENCE [LARGE SCALE GENOMIC DNA]</scope>
    <source>
        <strain evidence="2">A6</strain>
        <plasmid evidence="2">pACHL01</plasmid>
    </source>
</reference>
<name>B8HJ16_PSECP</name>
<feature type="transmembrane region" description="Helical" evidence="1">
    <location>
        <begin position="29"/>
        <end position="51"/>
    </location>
</feature>
<dbReference type="Proteomes" id="UP000002505">
    <property type="component" value="Plasmid pACHL01"/>
</dbReference>
<evidence type="ECO:0000313" key="3">
    <source>
        <dbReference type="Proteomes" id="UP000002505"/>
    </source>
</evidence>